<name>A0A448NQS0_9FLAO</name>
<protein>
    <recommendedName>
        <fullName evidence="3">Lipoprotein</fullName>
    </recommendedName>
</protein>
<evidence type="ECO:0000313" key="2">
    <source>
        <dbReference type="Proteomes" id="UP000270036"/>
    </source>
</evidence>
<dbReference type="AlphaFoldDB" id="A0A448NQS0"/>
<dbReference type="KEGG" id="cant:NCTC13489_01293"/>
<evidence type="ECO:0000313" key="1">
    <source>
        <dbReference type="EMBL" id="VEH99021.1"/>
    </source>
</evidence>
<dbReference type="OrthoDB" id="1099822at2"/>
<gene>
    <name evidence="1" type="ORF">NCTC13489_01293</name>
</gene>
<dbReference type="PROSITE" id="PS51257">
    <property type="entry name" value="PROKAR_LIPOPROTEIN"/>
    <property type="match status" value="1"/>
</dbReference>
<dbReference type="Proteomes" id="UP000270036">
    <property type="component" value="Chromosome"/>
</dbReference>
<dbReference type="RefSeq" id="WP_051803761.1">
    <property type="nucleotide sequence ID" value="NZ_FOIX01000004.1"/>
</dbReference>
<dbReference type="EMBL" id="LR134441">
    <property type="protein sequence ID" value="VEH99021.1"/>
    <property type="molecule type" value="Genomic_DNA"/>
</dbReference>
<organism evidence="1 2">
    <name type="scientific">Kaistella antarctica</name>
    <dbReference type="NCBI Taxonomy" id="266748"/>
    <lineage>
        <taxon>Bacteria</taxon>
        <taxon>Pseudomonadati</taxon>
        <taxon>Bacteroidota</taxon>
        <taxon>Flavobacteriia</taxon>
        <taxon>Flavobacteriales</taxon>
        <taxon>Weeksellaceae</taxon>
        <taxon>Chryseobacterium group</taxon>
        <taxon>Kaistella</taxon>
    </lineage>
</organism>
<reference evidence="1 2" key="1">
    <citation type="submission" date="2018-12" db="EMBL/GenBank/DDBJ databases">
        <authorList>
            <consortium name="Pathogen Informatics"/>
        </authorList>
    </citation>
    <scope>NUCLEOTIDE SEQUENCE [LARGE SCALE GENOMIC DNA]</scope>
    <source>
        <strain evidence="1 2">NCTC13489</strain>
    </source>
</reference>
<evidence type="ECO:0008006" key="3">
    <source>
        <dbReference type="Google" id="ProtNLM"/>
    </source>
</evidence>
<proteinExistence type="predicted"/>
<sequence>MKSRLSIALLLVGLVTLQSCKNEKVESTDVVSNAPKIDTAVIPDPEVEMSESPGTQIYSELRKQDIALQAEAVILNSVAEGSSEKAYLIFNEDESKVEVFLPENSKGFIYERKGTEGNYTWTDGLNELIQWKGYVLRTLKQAKPLFAGDLKYQ</sequence>
<accession>A0A448NQS0</accession>